<accession>A0A5C6LPK6</accession>
<protein>
    <submittedName>
        <fullName evidence="2">Crp/Fnr family transcriptional regulator</fullName>
    </submittedName>
</protein>
<dbReference type="Gene3D" id="2.60.120.10">
    <property type="entry name" value="Jelly Rolls"/>
    <property type="match status" value="1"/>
</dbReference>
<organism evidence="2 3">
    <name type="scientific">Chitinophaga pinensis</name>
    <dbReference type="NCBI Taxonomy" id="79329"/>
    <lineage>
        <taxon>Bacteria</taxon>
        <taxon>Pseudomonadati</taxon>
        <taxon>Bacteroidota</taxon>
        <taxon>Chitinophagia</taxon>
        <taxon>Chitinophagales</taxon>
        <taxon>Chitinophagaceae</taxon>
        <taxon>Chitinophaga</taxon>
    </lineage>
</organism>
<reference evidence="2 3" key="1">
    <citation type="submission" date="2019-08" db="EMBL/GenBank/DDBJ databases">
        <title>Whole genome sequencing of chitin degrading bacteria Chitinophaga pinensis YS16.</title>
        <authorList>
            <person name="Singh R.P."/>
            <person name="Manchanda G."/>
            <person name="Maurya I.K."/>
            <person name="Joshi N.K."/>
            <person name="Srivastava A.K."/>
        </authorList>
    </citation>
    <scope>NUCLEOTIDE SEQUENCE [LARGE SCALE GENOMIC DNA]</scope>
    <source>
        <strain evidence="2 3">YS-16</strain>
    </source>
</reference>
<dbReference type="PROSITE" id="PS50042">
    <property type="entry name" value="CNMP_BINDING_3"/>
    <property type="match status" value="1"/>
</dbReference>
<evidence type="ECO:0000313" key="2">
    <source>
        <dbReference type="EMBL" id="TWV98801.1"/>
    </source>
</evidence>
<proteinExistence type="predicted"/>
<sequence length="189" mass="22192">MFDAIFKNFALHINLDASEVERISAVLQVRDVSKHTLLLEAGATARNVYYVVSGCLRLFYTDENGDEHNISFSPENWWAVDITSFSMQKPAFMSIDALEDTTVCYLSYDAMEQLYREVPKLERFFRILTQNGLYVYQRRTISNLSETAESRYKRFRKRYPDLELRITQKHIASYLGITPVFLSMLRKRM</sequence>
<dbReference type="Proteomes" id="UP000318815">
    <property type="component" value="Unassembled WGS sequence"/>
</dbReference>
<dbReference type="CDD" id="cd00038">
    <property type="entry name" value="CAP_ED"/>
    <property type="match status" value="1"/>
</dbReference>
<evidence type="ECO:0000313" key="3">
    <source>
        <dbReference type="Proteomes" id="UP000318815"/>
    </source>
</evidence>
<dbReference type="InterPro" id="IPR018490">
    <property type="entry name" value="cNMP-bd_dom_sf"/>
</dbReference>
<dbReference type="InterPro" id="IPR014710">
    <property type="entry name" value="RmlC-like_jellyroll"/>
</dbReference>
<dbReference type="OrthoDB" id="9152304at2"/>
<dbReference type="EMBL" id="VOHS01000023">
    <property type="protein sequence ID" value="TWV98801.1"/>
    <property type="molecule type" value="Genomic_DNA"/>
</dbReference>
<dbReference type="SMART" id="SM00100">
    <property type="entry name" value="cNMP"/>
    <property type="match status" value="1"/>
</dbReference>
<keyword evidence="3" id="KW-1185">Reference proteome</keyword>
<evidence type="ECO:0000259" key="1">
    <source>
        <dbReference type="PROSITE" id="PS50042"/>
    </source>
</evidence>
<dbReference type="RefSeq" id="WP_146306693.1">
    <property type="nucleotide sequence ID" value="NZ_VOHS01000023.1"/>
</dbReference>
<dbReference type="Pfam" id="PF00027">
    <property type="entry name" value="cNMP_binding"/>
    <property type="match status" value="1"/>
</dbReference>
<feature type="domain" description="Cyclic nucleotide-binding" evidence="1">
    <location>
        <begin position="11"/>
        <end position="123"/>
    </location>
</feature>
<comment type="caution">
    <text evidence="2">The sequence shown here is derived from an EMBL/GenBank/DDBJ whole genome shotgun (WGS) entry which is preliminary data.</text>
</comment>
<name>A0A5C6LPK6_9BACT</name>
<dbReference type="SUPFAM" id="SSF51206">
    <property type="entry name" value="cAMP-binding domain-like"/>
    <property type="match status" value="1"/>
</dbReference>
<gene>
    <name evidence="2" type="ORF">FEF09_19705</name>
</gene>
<dbReference type="InterPro" id="IPR000595">
    <property type="entry name" value="cNMP-bd_dom"/>
</dbReference>
<dbReference type="AlphaFoldDB" id="A0A5C6LPK6"/>